<accession>A0A0D7WDL3</accession>
<comment type="caution">
    <text evidence="2">The sequence shown here is derived from an EMBL/GenBank/DDBJ whole genome shotgun (WGS) entry which is preliminary data.</text>
</comment>
<dbReference type="GO" id="GO:0016787">
    <property type="term" value="F:hydrolase activity"/>
    <property type="evidence" value="ECO:0007669"/>
    <property type="project" value="InterPro"/>
</dbReference>
<proteinExistence type="predicted"/>
<dbReference type="Gene3D" id="3.40.50.1820">
    <property type="entry name" value="alpha/beta hydrolase"/>
    <property type="match status" value="1"/>
</dbReference>
<dbReference type="PATRIC" id="fig|1435349.4.peg.343"/>
<dbReference type="InterPro" id="IPR002925">
    <property type="entry name" value="Dienelactn_hydro"/>
</dbReference>
<feature type="domain" description="Dienelactone hydrolase" evidence="1">
    <location>
        <begin position="216"/>
        <end position="309"/>
    </location>
</feature>
<name>A0A0D7WDL3_9FLAO</name>
<gene>
    <name evidence="2" type="ORF">PW52_01675</name>
</gene>
<dbReference type="STRING" id="1435349.PW52_01675"/>
<evidence type="ECO:0000313" key="2">
    <source>
        <dbReference type="EMBL" id="KJD37189.1"/>
    </source>
</evidence>
<dbReference type="Pfam" id="PF01738">
    <property type="entry name" value="DLH"/>
    <property type="match status" value="1"/>
</dbReference>
<keyword evidence="3" id="KW-1185">Reference proteome</keyword>
<protein>
    <recommendedName>
        <fullName evidence="1">Dienelactone hydrolase domain-containing protein</fullName>
    </recommendedName>
</protein>
<sequence>MSKVNTINVLIITILFGFVSSAQSILEETFPPLTNIEAPQSYDELWKSFNPRAEPLDTEILHEWEEDNIVMQVLRYRVGVFKGHKAMMAAVYGYPKGAENLSGLVQIHGGGQYANYKAVLQNAKRGYATISISWAGRIEAPNYKVNPEVVQLFWDNKTDDPNYKITTDWGLLDAYQAPHRNEGNSSAYVKPQHWTLDSVESPRNNLWFLCTVGARRALTFLEKQPQVNPEKLGVYGHSMGGKITVLTSTDSRVKAAAPSCGGISNNDNENALYQNTIADNLYLKEIRCPIIFLSPSNDFHGHLQDIPKAVDLIKTEQWRVTSSPHHNHQDTPEFEVATLLWFDQYLKNEFQWPSTPQTKLELGTKSKTPSFTVVPDELKPIISIDVYYLQPDNEGVDITREERVNRFWHHAVAEKNGDVWKANLPVHTTNKGLWVFANVLYALDEEVSGTGYYYRTYTTDKFNVSSMITMVSSQQLQDAKVKSKIKHSRTIETFQGDWEKDWFSYLSDNWARKTHKLNDELWKAPKNAKLVFEVRSKEPNKMVVGIDNYGSEIQLKGELKWQHIVLSEENFKNALGEKLASWNTIKEFRLGDKEILKQKETRLKIGAEWEGDAPEFRNLHWEKNKS</sequence>
<dbReference type="EMBL" id="JTDW01000001">
    <property type="protein sequence ID" value="KJD37189.1"/>
    <property type="molecule type" value="Genomic_DNA"/>
</dbReference>
<reference evidence="2 3" key="1">
    <citation type="submission" date="2014-11" db="EMBL/GenBank/DDBJ databases">
        <title>Tamlana sedimentorum sp. nov., isolated from shallow sand sediments of the Sea of Japan.</title>
        <authorList>
            <person name="Romanenko L.A."/>
        </authorList>
    </citation>
    <scope>NUCLEOTIDE SEQUENCE [LARGE SCALE GENOMIC DNA]</scope>
    <source>
        <strain evidence="2 3">JCM 19808</strain>
    </source>
</reference>
<evidence type="ECO:0000313" key="3">
    <source>
        <dbReference type="Proteomes" id="UP000032578"/>
    </source>
</evidence>
<organism evidence="2 3">
    <name type="scientific">Neotamlana sedimentorum</name>
    <dbReference type="NCBI Taxonomy" id="1435349"/>
    <lineage>
        <taxon>Bacteria</taxon>
        <taxon>Pseudomonadati</taxon>
        <taxon>Bacteroidota</taxon>
        <taxon>Flavobacteriia</taxon>
        <taxon>Flavobacteriales</taxon>
        <taxon>Flavobacteriaceae</taxon>
        <taxon>Neotamlana</taxon>
    </lineage>
</organism>
<evidence type="ECO:0000259" key="1">
    <source>
        <dbReference type="Pfam" id="PF01738"/>
    </source>
</evidence>
<dbReference type="SUPFAM" id="SSF53474">
    <property type="entry name" value="alpha/beta-Hydrolases"/>
    <property type="match status" value="1"/>
</dbReference>
<dbReference type="AlphaFoldDB" id="A0A0D7WDL3"/>
<dbReference type="Proteomes" id="UP000032578">
    <property type="component" value="Unassembled WGS sequence"/>
</dbReference>
<dbReference type="InterPro" id="IPR029058">
    <property type="entry name" value="AB_hydrolase_fold"/>
</dbReference>
<dbReference type="OrthoDB" id="9759796at2"/>
<dbReference type="RefSeq" id="WP_044631175.1">
    <property type="nucleotide sequence ID" value="NZ_JTDW01000001.1"/>
</dbReference>